<reference evidence="4 5" key="1">
    <citation type="submission" date="2019-01" db="EMBL/GenBank/DDBJ databases">
        <title>Genome sequencing of strain FW10M-9.</title>
        <authorList>
            <person name="Heo J."/>
            <person name="Kim S.-J."/>
            <person name="Kim J.-S."/>
            <person name="Hong S.-B."/>
            <person name="Kwon S.-W."/>
        </authorList>
    </citation>
    <scope>NUCLEOTIDE SEQUENCE [LARGE SCALE GENOMIC DNA]</scope>
    <source>
        <strain evidence="4 5">FW10M-9</strain>
    </source>
</reference>
<organism evidence="4 5">
    <name type="scientific">Xylanimonas protaetiae</name>
    <dbReference type="NCBI Taxonomy" id="2509457"/>
    <lineage>
        <taxon>Bacteria</taxon>
        <taxon>Bacillati</taxon>
        <taxon>Actinomycetota</taxon>
        <taxon>Actinomycetes</taxon>
        <taxon>Micrococcales</taxon>
        <taxon>Promicromonosporaceae</taxon>
        <taxon>Xylanimonas</taxon>
    </lineage>
</organism>
<dbReference type="OrthoDB" id="286404at2"/>
<evidence type="ECO:0000313" key="4">
    <source>
        <dbReference type="EMBL" id="QAY70174.1"/>
    </source>
</evidence>
<comment type="similarity">
    <text evidence="1">Belongs to the short-chain dehydrogenases/reductases (SDR) family.</text>
</comment>
<proteinExistence type="inferred from homology"/>
<keyword evidence="5" id="KW-1185">Reference proteome</keyword>
<dbReference type="GO" id="GO:0016491">
    <property type="term" value="F:oxidoreductase activity"/>
    <property type="evidence" value="ECO:0007669"/>
    <property type="project" value="UniProtKB-KW"/>
</dbReference>
<sequence length="249" mass="26992">MALDADGLVPGPLRHRRRDDVRARDAHRVRRHVPALVAARRRRAHHAARPRRPVDRADRLHDRDGRDHPQVEDAAEPRQALRGLPDPHARRHPGAGRARLAGLLTAVWQLNVRSTFFLSQHFARIARDGGTGGAIVNIASQAGLVALPGEASYCTAKAAVVHLTRCLAVEWGELGIRVNAVAPTFVETDGTARVLGDPERRADVEERVAALHRVGRPEEVASAVVYLASPASSLVTGVTLPVDGGWTAR</sequence>
<dbReference type="SUPFAM" id="SSF51735">
    <property type="entry name" value="NAD(P)-binding Rossmann-fold domains"/>
    <property type="match status" value="1"/>
</dbReference>
<feature type="compositionally biased region" description="Basic residues" evidence="3">
    <location>
        <begin position="27"/>
        <end position="51"/>
    </location>
</feature>
<dbReference type="PANTHER" id="PTHR24321">
    <property type="entry name" value="DEHYDROGENASES, SHORT CHAIN"/>
    <property type="match status" value="1"/>
</dbReference>
<protein>
    <submittedName>
        <fullName evidence="4">SDR family oxidoreductase</fullName>
    </submittedName>
</protein>
<dbReference type="InterPro" id="IPR020904">
    <property type="entry name" value="Sc_DH/Rdtase_CS"/>
</dbReference>
<name>A0A4P6F3Q8_9MICO</name>
<dbReference type="PRINTS" id="PR00081">
    <property type="entry name" value="GDHRDH"/>
</dbReference>
<dbReference type="KEGG" id="xya:ET471_09100"/>
<dbReference type="EMBL" id="CP035493">
    <property type="protein sequence ID" value="QAY70174.1"/>
    <property type="molecule type" value="Genomic_DNA"/>
</dbReference>
<dbReference type="Pfam" id="PF13561">
    <property type="entry name" value="adh_short_C2"/>
    <property type="match status" value="1"/>
</dbReference>
<evidence type="ECO:0000256" key="1">
    <source>
        <dbReference type="ARBA" id="ARBA00006484"/>
    </source>
</evidence>
<feature type="compositionally biased region" description="Basic and acidic residues" evidence="3">
    <location>
        <begin position="52"/>
        <end position="71"/>
    </location>
</feature>
<accession>A0A4P6F3Q8</accession>
<evidence type="ECO:0000256" key="3">
    <source>
        <dbReference type="SAM" id="MobiDB-lite"/>
    </source>
</evidence>
<feature type="region of interest" description="Disordered" evidence="3">
    <location>
        <begin position="1"/>
        <end position="94"/>
    </location>
</feature>
<keyword evidence="2" id="KW-0560">Oxidoreductase</keyword>
<dbReference type="InterPro" id="IPR002347">
    <property type="entry name" value="SDR_fam"/>
</dbReference>
<evidence type="ECO:0000313" key="5">
    <source>
        <dbReference type="Proteomes" id="UP000292118"/>
    </source>
</evidence>
<gene>
    <name evidence="4" type="ORF">ET471_09100</name>
</gene>
<evidence type="ECO:0000256" key="2">
    <source>
        <dbReference type="ARBA" id="ARBA00023002"/>
    </source>
</evidence>
<dbReference type="Gene3D" id="3.40.50.720">
    <property type="entry name" value="NAD(P)-binding Rossmann-like Domain"/>
    <property type="match status" value="1"/>
</dbReference>
<dbReference type="PANTHER" id="PTHR24321:SF8">
    <property type="entry name" value="ESTRADIOL 17-BETA-DEHYDROGENASE 8-RELATED"/>
    <property type="match status" value="1"/>
</dbReference>
<dbReference type="CDD" id="cd05233">
    <property type="entry name" value="SDR_c"/>
    <property type="match status" value="1"/>
</dbReference>
<dbReference type="InterPro" id="IPR036291">
    <property type="entry name" value="NAD(P)-bd_dom_sf"/>
</dbReference>
<dbReference type="PROSITE" id="PS00061">
    <property type="entry name" value="ADH_SHORT"/>
    <property type="match status" value="1"/>
</dbReference>
<dbReference type="Proteomes" id="UP000292118">
    <property type="component" value="Chromosome"/>
</dbReference>
<dbReference type="AlphaFoldDB" id="A0A4P6F3Q8"/>